<organism evidence="9 10">
    <name type="scientific">Sediminibacterium goheungense</name>
    <dbReference type="NCBI Taxonomy" id="1086393"/>
    <lineage>
        <taxon>Bacteria</taxon>
        <taxon>Pseudomonadati</taxon>
        <taxon>Bacteroidota</taxon>
        <taxon>Chitinophagia</taxon>
        <taxon>Chitinophagales</taxon>
        <taxon>Chitinophagaceae</taxon>
        <taxon>Sediminibacterium</taxon>
    </lineage>
</organism>
<dbReference type="EC" id="5.2.1.8" evidence="6"/>
<reference evidence="9 10" key="1">
    <citation type="submission" date="2019-03" db="EMBL/GenBank/DDBJ databases">
        <title>Genomic Encyclopedia of Archaeal and Bacterial Type Strains, Phase II (KMG-II): from individual species to whole genera.</title>
        <authorList>
            <person name="Goeker M."/>
        </authorList>
    </citation>
    <scope>NUCLEOTIDE SEQUENCE [LARGE SCALE GENOMIC DNA]</scope>
    <source>
        <strain evidence="9 10">DSM 28323</strain>
    </source>
</reference>
<dbReference type="Pfam" id="PF01346">
    <property type="entry name" value="FKBP_N"/>
    <property type="match status" value="1"/>
</dbReference>
<evidence type="ECO:0000259" key="8">
    <source>
        <dbReference type="PROSITE" id="PS50059"/>
    </source>
</evidence>
<dbReference type="Gene3D" id="3.10.50.40">
    <property type="match status" value="1"/>
</dbReference>
<dbReference type="InterPro" id="IPR000774">
    <property type="entry name" value="PPIase_FKBP_N"/>
</dbReference>
<comment type="similarity">
    <text evidence="2 6">Belongs to the FKBP-type PPIase family.</text>
</comment>
<protein>
    <recommendedName>
        <fullName evidence="6">Peptidyl-prolyl cis-trans isomerase</fullName>
        <ecNumber evidence="6">5.2.1.8</ecNumber>
    </recommendedName>
</protein>
<evidence type="ECO:0000256" key="2">
    <source>
        <dbReference type="ARBA" id="ARBA00006577"/>
    </source>
</evidence>
<dbReference type="InterPro" id="IPR046357">
    <property type="entry name" value="PPIase_dom_sf"/>
</dbReference>
<name>A0A4R6ITC2_9BACT</name>
<dbReference type="InterPro" id="IPR036944">
    <property type="entry name" value="PPIase_FKBP_N_sf"/>
</dbReference>
<sequence length="229" mass="24904">MMAIGYAQKNTNKPTPNSAAPAVKLSNIKDSLQYAIGSFLAQWVNNQGFLIDNPALFIKGMDDVFQNKTRLVADSIISPLITAYQQATQKDRAFKLEQQLFTNIKQRPGLGIFPNGVHYFILKSGQGGRPNGTDSVLVNLKGALADGTVFEDTYSNKIPQTILPGQLIPGLAEAIQQMPVGSKWQIYIPSALAHGEKGVKNPANGIFIIPPGSALIYELELLEIKPVKK</sequence>
<feature type="compositionally biased region" description="Polar residues" evidence="7">
    <location>
        <begin position="8"/>
        <end position="18"/>
    </location>
</feature>
<evidence type="ECO:0000256" key="7">
    <source>
        <dbReference type="SAM" id="MobiDB-lite"/>
    </source>
</evidence>
<evidence type="ECO:0000313" key="9">
    <source>
        <dbReference type="EMBL" id="TDO25491.1"/>
    </source>
</evidence>
<dbReference type="Gene3D" id="1.10.287.460">
    <property type="entry name" value="Peptidyl-prolyl cis-trans isomerase, FKBP-type, N-terminal domain"/>
    <property type="match status" value="1"/>
</dbReference>
<comment type="caution">
    <text evidence="9">The sequence shown here is derived from an EMBL/GenBank/DDBJ whole genome shotgun (WGS) entry which is preliminary data.</text>
</comment>
<feature type="domain" description="PPIase FKBP-type" evidence="8">
    <location>
        <begin position="133"/>
        <end position="225"/>
    </location>
</feature>
<accession>A0A4R6ITC2</accession>
<dbReference type="Proteomes" id="UP000295741">
    <property type="component" value="Unassembled WGS sequence"/>
</dbReference>
<evidence type="ECO:0000256" key="3">
    <source>
        <dbReference type="ARBA" id="ARBA00023110"/>
    </source>
</evidence>
<evidence type="ECO:0000256" key="6">
    <source>
        <dbReference type="RuleBase" id="RU003915"/>
    </source>
</evidence>
<dbReference type="PANTHER" id="PTHR43811:SF19">
    <property type="entry name" value="39 KDA FK506-BINDING NUCLEAR PROTEIN"/>
    <property type="match status" value="1"/>
</dbReference>
<evidence type="ECO:0000256" key="4">
    <source>
        <dbReference type="ARBA" id="ARBA00023235"/>
    </source>
</evidence>
<keyword evidence="4 5" id="KW-0413">Isomerase</keyword>
<dbReference type="GO" id="GO:0006457">
    <property type="term" value="P:protein folding"/>
    <property type="evidence" value="ECO:0007669"/>
    <property type="project" value="InterPro"/>
</dbReference>
<feature type="region of interest" description="Disordered" evidence="7">
    <location>
        <begin position="1"/>
        <end position="20"/>
    </location>
</feature>
<dbReference type="AlphaFoldDB" id="A0A4R6ITC2"/>
<dbReference type="PROSITE" id="PS50059">
    <property type="entry name" value="FKBP_PPIASE"/>
    <property type="match status" value="1"/>
</dbReference>
<gene>
    <name evidence="9" type="ORF">BC659_3033</name>
</gene>
<dbReference type="InterPro" id="IPR001179">
    <property type="entry name" value="PPIase_FKBP_dom"/>
</dbReference>
<evidence type="ECO:0000313" key="10">
    <source>
        <dbReference type="Proteomes" id="UP000295741"/>
    </source>
</evidence>
<dbReference type="PANTHER" id="PTHR43811">
    <property type="entry name" value="FKBP-TYPE PEPTIDYL-PROLYL CIS-TRANS ISOMERASE FKPA"/>
    <property type="match status" value="1"/>
</dbReference>
<dbReference type="Pfam" id="PF00254">
    <property type="entry name" value="FKBP_C"/>
    <property type="match status" value="1"/>
</dbReference>
<keyword evidence="3 5" id="KW-0697">Rotamase</keyword>
<dbReference type="EMBL" id="SNWP01000013">
    <property type="protein sequence ID" value="TDO25491.1"/>
    <property type="molecule type" value="Genomic_DNA"/>
</dbReference>
<evidence type="ECO:0000256" key="5">
    <source>
        <dbReference type="PROSITE-ProRule" id="PRU00277"/>
    </source>
</evidence>
<dbReference type="SUPFAM" id="SSF54534">
    <property type="entry name" value="FKBP-like"/>
    <property type="match status" value="1"/>
</dbReference>
<comment type="catalytic activity">
    <reaction evidence="1 5 6">
        <text>[protein]-peptidylproline (omega=180) = [protein]-peptidylproline (omega=0)</text>
        <dbReference type="Rhea" id="RHEA:16237"/>
        <dbReference type="Rhea" id="RHEA-COMP:10747"/>
        <dbReference type="Rhea" id="RHEA-COMP:10748"/>
        <dbReference type="ChEBI" id="CHEBI:83833"/>
        <dbReference type="ChEBI" id="CHEBI:83834"/>
        <dbReference type="EC" id="5.2.1.8"/>
    </reaction>
</comment>
<proteinExistence type="inferred from homology"/>
<keyword evidence="10" id="KW-1185">Reference proteome</keyword>
<evidence type="ECO:0000256" key="1">
    <source>
        <dbReference type="ARBA" id="ARBA00000971"/>
    </source>
</evidence>
<dbReference type="GO" id="GO:0003755">
    <property type="term" value="F:peptidyl-prolyl cis-trans isomerase activity"/>
    <property type="evidence" value="ECO:0007669"/>
    <property type="project" value="UniProtKB-UniRule"/>
</dbReference>